<reference evidence="1" key="1">
    <citation type="journal article" date="2017" name="Nature">
        <title>The sunflower genome provides insights into oil metabolism, flowering and Asterid evolution.</title>
        <authorList>
            <person name="Badouin H."/>
            <person name="Gouzy J."/>
            <person name="Grassa C.J."/>
            <person name="Murat F."/>
            <person name="Staton S.E."/>
            <person name="Cottret L."/>
            <person name="Lelandais-Briere C."/>
            <person name="Owens G.L."/>
            <person name="Carrere S."/>
            <person name="Mayjonade B."/>
            <person name="Legrand L."/>
            <person name="Gill N."/>
            <person name="Kane N.C."/>
            <person name="Bowers J.E."/>
            <person name="Hubner S."/>
            <person name="Bellec A."/>
            <person name="Berard A."/>
            <person name="Berges H."/>
            <person name="Blanchet N."/>
            <person name="Boniface M.C."/>
            <person name="Brunel D."/>
            <person name="Catrice O."/>
            <person name="Chaidir N."/>
            <person name="Claudel C."/>
            <person name="Donnadieu C."/>
            <person name="Faraut T."/>
            <person name="Fievet G."/>
            <person name="Helmstetter N."/>
            <person name="King M."/>
            <person name="Knapp S.J."/>
            <person name="Lai Z."/>
            <person name="Le Paslier M.C."/>
            <person name="Lippi Y."/>
            <person name="Lorenzon L."/>
            <person name="Mandel J.R."/>
            <person name="Marage G."/>
            <person name="Marchand G."/>
            <person name="Marquand E."/>
            <person name="Bret-Mestries E."/>
            <person name="Morien E."/>
            <person name="Nambeesan S."/>
            <person name="Nguyen T."/>
            <person name="Pegot-Espagnet P."/>
            <person name="Pouilly N."/>
            <person name="Raftis F."/>
            <person name="Sallet E."/>
            <person name="Schiex T."/>
            <person name="Thomas J."/>
            <person name="Vandecasteele C."/>
            <person name="Vares D."/>
            <person name="Vear F."/>
            <person name="Vautrin S."/>
            <person name="Crespi M."/>
            <person name="Mangin B."/>
            <person name="Burke J.M."/>
            <person name="Salse J."/>
            <person name="Munos S."/>
            <person name="Vincourt P."/>
            <person name="Rieseberg L.H."/>
            <person name="Langlade N.B."/>
        </authorList>
    </citation>
    <scope>NUCLEOTIDE SEQUENCE</scope>
    <source>
        <tissue evidence="1">Leaves</tissue>
    </source>
</reference>
<dbReference type="Gramene" id="mRNA:HanXRQr2_Chr16g0761501">
    <property type="protein sequence ID" value="CDS:HanXRQr2_Chr16g0761501.1"/>
    <property type="gene ID" value="HanXRQr2_Chr16g0761501"/>
</dbReference>
<accession>A0A9K3DUN6</accession>
<protein>
    <submittedName>
        <fullName evidence="1">Uncharacterized protein</fullName>
    </submittedName>
</protein>
<organism evidence="1 2">
    <name type="scientific">Helianthus annuus</name>
    <name type="common">Common sunflower</name>
    <dbReference type="NCBI Taxonomy" id="4232"/>
    <lineage>
        <taxon>Eukaryota</taxon>
        <taxon>Viridiplantae</taxon>
        <taxon>Streptophyta</taxon>
        <taxon>Embryophyta</taxon>
        <taxon>Tracheophyta</taxon>
        <taxon>Spermatophyta</taxon>
        <taxon>Magnoliopsida</taxon>
        <taxon>eudicotyledons</taxon>
        <taxon>Gunneridae</taxon>
        <taxon>Pentapetalae</taxon>
        <taxon>asterids</taxon>
        <taxon>campanulids</taxon>
        <taxon>Asterales</taxon>
        <taxon>Asteraceae</taxon>
        <taxon>Asteroideae</taxon>
        <taxon>Heliantheae alliance</taxon>
        <taxon>Heliantheae</taxon>
        <taxon>Helianthus</taxon>
    </lineage>
</organism>
<evidence type="ECO:0000313" key="2">
    <source>
        <dbReference type="Proteomes" id="UP000215914"/>
    </source>
</evidence>
<name>A0A9K3DUN6_HELAN</name>
<reference evidence="1" key="2">
    <citation type="submission" date="2020-06" db="EMBL/GenBank/DDBJ databases">
        <title>Helianthus annuus Genome sequencing and assembly Release 2.</title>
        <authorList>
            <person name="Gouzy J."/>
            <person name="Langlade N."/>
            <person name="Munos S."/>
        </authorList>
    </citation>
    <scope>NUCLEOTIDE SEQUENCE</scope>
    <source>
        <tissue evidence="1">Leaves</tissue>
    </source>
</reference>
<evidence type="ECO:0000313" key="1">
    <source>
        <dbReference type="EMBL" id="KAF5761133.1"/>
    </source>
</evidence>
<proteinExistence type="predicted"/>
<gene>
    <name evidence="1" type="ORF">HanXRQr2_Chr16g0761501</name>
</gene>
<sequence length="53" mass="6166">MVTKVGFLFFLFSFFFFFFADLLALIEVLTIYYPNNLVGITQITQVFQDTDIG</sequence>
<dbReference type="AlphaFoldDB" id="A0A9K3DUN6"/>
<comment type="caution">
    <text evidence="1">The sequence shown here is derived from an EMBL/GenBank/DDBJ whole genome shotgun (WGS) entry which is preliminary data.</text>
</comment>
<keyword evidence="2" id="KW-1185">Reference proteome</keyword>
<dbReference type="Proteomes" id="UP000215914">
    <property type="component" value="Unassembled WGS sequence"/>
</dbReference>
<dbReference type="EMBL" id="MNCJ02000331">
    <property type="protein sequence ID" value="KAF5761133.1"/>
    <property type="molecule type" value="Genomic_DNA"/>
</dbReference>